<evidence type="ECO:0000313" key="9">
    <source>
        <dbReference type="Proteomes" id="UP000441717"/>
    </source>
</evidence>
<keyword evidence="1 3" id="KW-0807">Transducer</keyword>
<proteinExistence type="inferred from homology"/>
<dbReference type="GO" id="GO:0007165">
    <property type="term" value="P:signal transduction"/>
    <property type="evidence" value="ECO:0007669"/>
    <property type="project" value="UniProtKB-KW"/>
</dbReference>
<dbReference type="OrthoDB" id="5392220at2"/>
<evidence type="ECO:0000256" key="3">
    <source>
        <dbReference type="PROSITE-ProRule" id="PRU00284"/>
    </source>
</evidence>
<gene>
    <name evidence="8" type="ORF">GFC01_14460</name>
</gene>
<evidence type="ECO:0000259" key="6">
    <source>
        <dbReference type="PROSITE" id="PS50111"/>
    </source>
</evidence>
<keyword evidence="5" id="KW-0812">Transmembrane</keyword>
<evidence type="ECO:0000256" key="1">
    <source>
        <dbReference type="ARBA" id="ARBA00023224"/>
    </source>
</evidence>
<evidence type="ECO:0000256" key="4">
    <source>
        <dbReference type="SAM" id="Coils"/>
    </source>
</evidence>
<feature type="coiled-coil region" evidence="4">
    <location>
        <begin position="397"/>
        <end position="431"/>
    </location>
</feature>
<dbReference type="SUPFAM" id="SSF58104">
    <property type="entry name" value="Methyl-accepting chemotaxis protein (MCP) signaling domain"/>
    <property type="match status" value="1"/>
</dbReference>
<name>A0A6N7IVB0_9FIRM</name>
<comment type="similarity">
    <text evidence="2">Belongs to the methyl-accepting chemotaxis (MCP) protein family.</text>
</comment>
<dbReference type="Proteomes" id="UP000441717">
    <property type="component" value="Unassembled WGS sequence"/>
</dbReference>
<dbReference type="SMART" id="SM00304">
    <property type="entry name" value="HAMP"/>
    <property type="match status" value="1"/>
</dbReference>
<evidence type="ECO:0000256" key="2">
    <source>
        <dbReference type="ARBA" id="ARBA00029447"/>
    </source>
</evidence>
<dbReference type="AlphaFoldDB" id="A0A6N7IVB0"/>
<dbReference type="InterPro" id="IPR004089">
    <property type="entry name" value="MCPsignal_dom"/>
</dbReference>
<dbReference type="PROSITE" id="PS50111">
    <property type="entry name" value="CHEMOTAXIS_TRANSDUC_2"/>
    <property type="match status" value="1"/>
</dbReference>
<dbReference type="RefSeq" id="WP_152947912.1">
    <property type="nucleotide sequence ID" value="NZ_WHYR01000050.1"/>
</dbReference>
<dbReference type="InterPro" id="IPR003660">
    <property type="entry name" value="HAMP_dom"/>
</dbReference>
<feature type="domain" description="HAMP" evidence="7">
    <location>
        <begin position="203"/>
        <end position="255"/>
    </location>
</feature>
<dbReference type="Pfam" id="PF00015">
    <property type="entry name" value="MCPsignal"/>
    <property type="match status" value="1"/>
</dbReference>
<dbReference type="SMART" id="SM00283">
    <property type="entry name" value="MA"/>
    <property type="match status" value="1"/>
</dbReference>
<dbReference type="PANTHER" id="PTHR32089:SF112">
    <property type="entry name" value="LYSOZYME-LIKE PROTEIN-RELATED"/>
    <property type="match status" value="1"/>
</dbReference>
<dbReference type="GO" id="GO:0006935">
    <property type="term" value="P:chemotaxis"/>
    <property type="evidence" value="ECO:0007669"/>
    <property type="project" value="InterPro"/>
</dbReference>
<evidence type="ECO:0000256" key="5">
    <source>
        <dbReference type="SAM" id="Phobius"/>
    </source>
</evidence>
<dbReference type="PANTHER" id="PTHR32089">
    <property type="entry name" value="METHYL-ACCEPTING CHEMOTAXIS PROTEIN MCPB"/>
    <property type="match status" value="1"/>
</dbReference>
<keyword evidence="5" id="KW-1133">Transmembrane helix</keyword>
<feature type="transmembrane region" description="Helical" evidence="5">
    <location>
        <begin position="181"/>
        <end position="205"/>
    </location>
</feature>
<dbReference type="EMBL" id="WHYR01000050">
    <property type="protein sequence ID" value="MQL53439.1"/>
    <property type="molecule type" value="Genomic_DNA"/>
</dbReference>
<dbReference type="PRINTS" id="PR00260">
    <property type="entry name" value="CHEMTRNSDUCR"/>
</dbReference>
<dbReference type="CDD" id="cd11386">
    <property type="entry name" value="MCP_signal"/>
    <property type="match status" value="1"/>
</dbReference>
<reference evidence="8 9" key="1">
    <citation type="submission" date="2019-10" db="EMBL/GenBank/DDBJ databases">
        <title>Comparative genomics of sulfur disproportionating microorganisms.</title>
        <authorList>
            <person name="Ward L.M."/>
            <person name="Bertran E."/>
            <person name="Johnston D."/>
        </authorList>
    </citation>
    <scope>NUCLEOTIDE SEQUENCE [LARGE SCALE GENOMIC DNA]</scope>
    <source>
        <strain evidence="8 9">DSM 14055</strain>
    </source>
</reference>
<keyword evidence="5" id="KW-0472">Membrane</keyword>
<dbReference type="Pfam" id="PF00672">
    <property type="entry name" value="HAMP"/>
    <property type="match status" value="1"/>
</dbReference>
<feature type="domain" description="Methyl-accepting transducer" evidence="6">
    <location>
        <begin position="253"/>
        <end position="489"/>
    </location>
</feature>
<dbReference type="CDD" id="cd06225">
    <property type="entry name" value="HAMP"/>
    <property type="match status" value="1"/>
</dbReference>
<dbReference type="FunFam" id="1.10.287.950:FF:000001">
    <property type="entry name" value="Methyl-accepting chemotaxis sensory transducer"/>
    <property type="match status" value="1"/>
</dbReference>
<keyword evidence="4" id="KW-0175">Coiled coil</keyword>
<comment type="caution">
    <text evidence="8">The sequence shown here is derived from an EMBL/GenBank/DDBJ whole genome shotgun (WGS) entry which is preliminary data.</text>
</comment>
<protein>
    <submittedName>
        <fullName evidence="8">HAMP domain-containing protein</fullName>
    </submittedName>
</protein>
<evidence type="ECO:0000313" key="8">
    <source>
        <dbReference type="EMBL" id="MQL53439.1"/>
    </source>
</evidence>
<dbReference type="InterPro" id="IPR004090">
    <property type="entry name" value="Chemotax_Me-accpt_rcpt"/>
</dbReference>
<sequence>MRLRVKMLAGFMTLWLLMAVLAAVSLVRVNKADEYAREMAVQMERVTSAQEMYFNVVARQAAANGYFLHRDEKYKGDFEKYAARNRELEQALYDQARRQENRDYARRMMELDERYNSFVIKEFFPLISAGRLEEAAQVAREKVQPAAAAIGQLMQEYSNKRQQEMNAINAAGGQQVRWTRLLIAAVALISLPFGLIFSYTFSMGLTGRIRRLRDRANLVAGGDLTVQVEDRGRDSLAELGAAFNRMVGELRKLAREIRENSHIMDHHSRELSAAGQEVAASVESIASTTAQVAAVAEEEAASAANAVEMARQVEAAAAEGNRAVQEAVAKMHHIRAIVDRGTAAVQRLGERSEKIGQIVDVIRGIADQTNLLALNAAIEAARAGDQGRGFAVVAEEVRKLAEQSAAATGQIAALIEEIQSETRDAVAAMNEGVREVHEGVRVVDVAGQALVRITGEIQHNGEIVEQIARGAEQSSQGAQELAHSTDQVNSFVQQIGASTQELARMSRELLLLVEKFKVQAA</sequence>
<organism evidence="8 9">
    <name type="scientific">Desulfofundulus thermobenzoicus</name>
    <dbReference type="NCBI Taxonomy" id="29376"/>
    <lineage>
        <taxon>Bacteria</taxon>
        <taxon>Bacillati</taxon>
        <taxon>Bacillota</taxon>
        <taxon>Clostridia</taxon>
        <taxon>Eubacteriales</taxon>
        <taxon>Peptococcaceae</taxon>
        <taxon>Desulfofundulus</taxon>
    </lineage>
</organism>
<evidence type="ECO:0000259" key="7">
    <source>
        <dbReference type="PROSITE" id="PS50885"/>
    </source>
</evidence>
<dbReference type="Gene3D" id="1.10.287.950">
    <property type="entry name" value="Methyl-accepting chemotaxis protein"/>
    <property type="match status" value="1"/>
</dbReference>
<keyword evidence="9" id="KW-1185">Reference proteome</keyword>
<dbReference type="PROSITE" id="PS50885">
    <property type="entry name" value="HAMP"/>
    <property type="match status" value="1"/>
</dbReference>
<dbReference type="GO" id="GO:0004888">
    <property type="term" value="F:transmembrane signaling receptor activity"/>
    <property type="evidence" value="ECO:0007669"/>
    <property type="project" value="InterPro"/>
</dbReference>
<dbReference type="GO" id="GO:0016020">
    <property type="term" value="C:membrane"/>
    <property type="evidence" value="ECO:0007669"/>
    <property type="project" value="InterPro"/>
</dbReference>
<accession>A0A6N7IVB0</accession>